<proteinExistence type="predicted"/>
<sequence>MERARKRQRLSSSMPAKFHSQRSPPELPKSPEFSKFPCSLSPPPRWPGRQFHRCVSRSPVSPEACQKILSFFDFEKSDHEQSESVILELEKWMGYEGWPWVDDHDRARIIRDKAFSILYKFLWSHRYYWLTCTIVDGKPRLIISPNEGIAPLPLPEWLSTHQDFTYKPETSKDICKNPTITSGHAVLDSDQRRNHQLTWVCPSVGHLIDDLASEFFVKP</sequence>
<name>A0A5N7CNI9_PETAA</name>
<dbReference type="AlphaFoldDB" id="A0A5N7CNI9"/>
<dbReference type="OrthoDB" id="4508312at2759"/>
<dbReference type="Proteomes" id="UP000326877">
    <property type="component" value="Unassembled WGS sequence"/>
</dbReference>
<protein>
    <submittedName>
        <fullName evidence="2">Uncharacterized protein</fullName>
    </submittedName>
</protein>
<evidence type="ECO:0000256" key="1">
    <source>
        <dbReference type="SAM" id="MobiDB-lite"/>
    </source>
</evidence>
<reference evidence="2" key="1">
    <citation type="submission" date="2019-04" db="EMBL/GenBank/DDBJ databases">
        <title>Friends and foes A comparative genomics studyof 23 Aspergillus species from section Flavi.</title>
        <authorList>
            <consortium name="DOE Joint Genome Institute"/>
            <person name="Kjaerbolling I."/>
            <person name="Vesth T."/>
            <person name="Frisvad J.C."/>
            <person name="Nybo J.L."/>
            <person name="Theobald S."/>
            <person name="Kildgaard S."/>
            <person name="Isbrandt T."/>
            <person name="Kuo A."/>
            <person name="Sato A."/>
            <person name="Lyhne E.K."/>
            <person name="Kogle M.E."/>
            <person name="Wiebenga A."/>
            <person name="Kun R.S."/>
            <person name="Lubbers R.J."/>
            <person name="Makela M.R."/>
            <person name="Barry K."/>
            <person name="Chovatia M."/>
            <person name="Clum A."/>
            <person name="Daum C."/>
            <person name="Haridas S."/>
            <person name="He G."/>
            <person name="LaButti K."/>
            <person name="Lipzen A."/>
            <person name="Mondo S."/>
            <person name="Riley R."/>
            <person name="Salamov A."/>
            <person name="Simmons B.A."/>
            <person name="Magnuson J.K."/>
            <person name="Henrissat B."/>
            <person name="Mortensen U.H."/>
            <person name="Larsen T.O."/>
            <person name="Devries R.P."/>
            <person name="Grigoriev I.V."/>
            <person name="Machida M."/>
            <person name="Baker S.E."/>
            <person name="Andersen M.R."/>
        </authorList>
    </citation>
    <scope>NUCLEOTIDE SEQUENCE [LARGE SCALE GENOMIC DNA]</scope>
    <source>
        <strain evidence="2">IBT 14317</strain>
    </source>
</reference>
<evidence type="ECO:0000313" key="2">
    <source>
        <dbReference type="EMBL" id="KAE8395714.1"/>
    </source>
</evidence>
<dbReference type="EMBL" id="ML735217">
    <property type="protein sequence ID" value="KAE8395714.1"/>
    <property type="molecule type" value="Genomic_DNA"/>
</dbReference>
<feature type="region of interest" description="Disordered" evidence="1">
    <location>
        <begin position="1"/>
        <end position="38"/>
    </location>
</feature>
<gene>
    <name evidence="2" type="ORF">BDV23DRAFT_168480</name>
</gene>
<accession>A0A5N7CNI9</accession>
<organism evidence="2">
    <name type="scientific">Petromyces alliaceus</name>
    <name type="common">Aspergillus alliaceus</name>
    <dbReference type="NCBI Taxonomy" id="209559"/>
    <lineage>
        <taxon>Eukaryota</taxon>
        <taxon>Fungi</taxon>
        <taxon>Dikarya</taxon>
        <taxon>Ascomycota</taxon>
        <taxon>Pezizomycotina</taxon>
        <taxon>Eurotiomycetes</taxon>
        <taxon>Eurotiomycetidae</taxon>
        <taxon>Eurotiales</taxon>
        <taxon>Aspergillaceae</taxon>
        <taxon>Aspergillus</taxon>
        <taxon>Aspergillus subgen. Circumdati</taxon>
    </lineage>
</organism>